<dbReference type="GO" id="GO:0032259">
    <property type="term" value="P:methylation"/>
    <property type="evidence" value="ECO:0007669"/>
    <property type="project" value="UniProtKB-KW"/>
</dbReference>
<dbReference type="InterPro" id="IPR035996">
    <property type="entry name" value="4pyrrol_Methylase_sf"/>
</dbReference>
<reference evidence="7 8" key="1">
    <citation type="submission" date="2024-09" db="EMBL/GenBank/DDBJ databases">
        <authorList>
            <person name="Sun Q."/>
            <person name="Mori K."/>
        </authorList>
    </citation>
    <scope>NUCLEOTIDE SEQUENCE [LARGE SCALE GENOMIC DNA]</scope>
    <source>
        <strain evidence="7 8">CCM 8654</strain>
    </source>
</reference>
<dbReference type="InterPro" id="IPR014777">
    <property type="entry name" value="4pyrrole_Mease_sub1"/>
</dbReference>
<dbReference type="EMBL" id="JBHLXH010000001">
    <property type="protein sequence ID" value="MFC0220925.1"/>
    <property type="molecule type" value="Genomic_DNA"/>
</dbReference>
<dbReference type="Pfam" id="PF00590">
    <property type="entry name" value="TP_methylase"/>
    <property type="match status" value="1"/>
</dbReference>
<dbReference type="EC" id="2.1.1.107" evidence="1"/>
<dbReference type="CDD" id="cd11642">
    <property type="entry name" value="SUMT"/>
    <property type="match status" value="1"/>
</dbReference>
<dbReference type="PIRSF" id="PIRSF036426">
    <property type="entry name" value="Sirohaem_synth"/>
    <property type="match status" value="1"/>
</dbReference>
<dbReference type="Gene3D" id="3.30.950.10">
    <property type="entry name" value="Methyltransferase, Cobalt-precorrin-4 Transmethylase, Domain 2"/>
    <property type="match status" value="1"/>
</dbReference>
<dbReference type="Pfam" id="PF13241">
    <property type="entry name" value="NAD_binding_7"/>
    <property type="match status" value="1"/>
</dbReference>
<evidence type="ECO:0000256" key="4">
    <source>
        <dbReference type="ARBA" id="ARBA00022691"/>
    </source>
</evidence>
<dbReference type="Gene3D" id="3.40.1010.10">
    <property type="entry name" value="Cobalt-precorrin-4 Transmethylase, Domain 1"/>
    <property type="match status" value="1"/>
</dbReference>
<dbReference type="PANTHER" id="PTHR45790:SF3">
    <property type="entry name" value="S-ADENOSYL-L-METHIONINE-DEPENDENT UROPORPHYRINOGEN III METHYLTRANSFERASE, CHLOROPLASTIC"/>
    <property type="match status" value="1"/>
</dbReference>
<protein>
    <recommendedName>
        <fullName evidence="1">uroporphyrinogen-III C-methyltransferase</fullName>
        <ecNumber evidence="1">2.1.1.107</ecNumber>
    </recommendedName>
</protein>
<evidence type="ECO:0000313" key="7">
    <source>
        <dbReference type="EMBL" id="MFC0220925.1"/>
    </source>
</evidence>
<dbReference type="InterPro" id="IPR006366">
    <property type="entry name" value="CobA/CysG_C"/>
</dbReference>
<dbReference type="NCBIfam" id="TIGR01469">
    <property type="entry name" value="cobA_cysG_Cterm"/>
    <property type="match status" value="1"/>
</dbReference>
<evidence type="ECO:0000313" key="8">
    <source>
        <dbReference type="Proteomes" id="UP001589698"/>
    </source>
</evidence>
<evidence type="ECO:0000256" key="3">
    <source>
        <dbReference type="ARBA" id="ARBA00022679"/>
    </source>
</evidence>
<sequence length="420" mass="43590">MPDPLEPSDSSLPTDAHRPYLAGLVLAGRKVVVVGGGHVAQRRVPAFLAAGARVSVVSPEVTPAIEGLSGELSLVLRGFEDADLDGAWYVVAATDDPEVNARVVAAAERRHTFCVRADDALGGTAWTPAAGHHGSVTIGVLGNREPHKSAALRDEIVTALRDGHLHAVDAHDRTPGVVLVGGGPGEPELATVAARHALASADVVVADRLAPRELLDELGPHVELVDVAKLPRGRSATQERINEVIVERARAGKRVVRFKGGDNFVFGRGYEEVLACLEADVPVTVVPGLTSAIAVPARAGIPVTHRGVAHEFTVISGHLPPGHPESLVAWDAVARMRGTVVLLMAVENAPAIAEALVTGGRSATTPVAVVVDGTMPTERTVLTTLADLAADLVAHEVSPPAIIVVGEVVAVARPAHYGRG</sequence>
<name>A0ABV6DW29_9ACTN</name>
<dbReference type="PANTHER" id="PTHR45790">
    <property type="entry name" value="SIROHEME SYNTHASE-RELATED"/>
    <property type="match status" value="1"/>
</dbReference>
<keyword evidence="5" id="KW-0627">Porphyrin biosynthesis</keyword>
<dbReference type="SUPFAM" id="SSF51735">
    <property type="entry name" value="NAD(P)-binding Rossmann-fold domains"/>
    <property type="match status" value="1"/>
</dbReference>
<evidence type="ECO:0000256" key="2">
    <source>
        <dbReference type="ARBA" id="ARBA00022603"/>
    </source>
</evidence>
<evidence type="ECO:0000256" key="5">
    <source>
        <dbReference type="ARBA" id="ARBA00023244"/>
    </source>
</evidence>
<dbReference type="InterPro" id="IPR014776">
    <property type="entry name" value="4pyrrole_Mease_sub2"/>
</dbReference>
<dbReference type="GO" id="GO:0004851">
    <property type="term" value="F:uroporphyrin-III C-methyltransferase activity"/>
    <property type="evidence" value="ECO:0007669"/>
    <property type="project" value="UniProtKB-EC"/>
</dbReference>
<dbReference type="Gene3D" id="3.40.50.720">
    <property type="entry name" value="NAD(P)-binding Rossmann-like Domain"/>
    <property type="match status" value="1"/>
</dbReference>
<comment type="caution">
    <text evidence="7">The sequence shown here is derived from an EMBL/GenBank/DDBJ whole genome shotgun (WGS) entry which is preliminary data.</text>
</comment>
<organism evidence="7 8">
    <name type="scientific">Nocardioides zeicaulis</name>
    <dbReference type="NCBI Taxonomy" id="1776857"/>
    <lineage>
        <taxon>Bacteria</taxon>
        <taxon>Bacillati</taxon>
        <taxon>Actinomycetota</taxon>
        <taxon>Actinomycetes</taxon>
        <taxon>Propionibacteriales</taxon>
        <taxon>Nocardioidaceae</taxon>
        <taxon>Nocardioides</taxon>
    </lineage>
</organism>
<proteinExistence type="predicted"/>
<keyword evidence="3 7" id="KW-0808">Transferase</keyword>
<dbReference type="InterPro" id="IPR000878">
    <property type="entry name" value="4pyrrol_Mease"/>
</dbReference>
<evidence type="ECO:0000259" key="6">
    <source>
        <dbReference type="Pfam" id="PF00590"/>
    </source>
</evidence>
<dbReference type="Proteomes" id="UP001589698">
    <property type="component" value="Unassembled WGS sequence"/>
</dbReference>
<gene>
    <name evidence="7" type="primary">cobA</name>
    <name evidence="7" type="ORF">ACFFJG_00425</name>
</gene>
<dbReference type="InterPro" id="IPR050161">
    <property type="entry name" value="Siro_Cobalamin_biosynth"/>
</dbReference>
<keyword evidence="4" id="KW-0949">S-adenosyl-L-methionine</keyword>
<evidence type="ECO:0000256" key="1">
    <source>
        <dbReference type="ARBA" id="ARBA00012162"/>
    </source>
</evidence>
<dbReference type="NCBIfam" id="NF004790">
    <property type="entry name" value="PRK06136.1"/>
    <property type="match status" value="1"/>
</dbReference>
<dbReference type="SUPFAM" id="SSF53790">
    <property type="entry name" value="Tetrapyrrole methylase"/>
    <property type="match status" value="1"/>
</dbReference>
<keyword evidence="2 7" id="KW-0489">Methyltransferase</keyword>
<dbReference type="InterPro" id="IPR012409">
    <property type="entry name" value="Sirohaem_synth"/>
</dbReference>
<keyword evidence="8" id="KW-1185">Reference proteome</keyword>
<dbReference type="InterPro" id="IPR036291">
    <property type="entry name" value="NAD(P)-bd_dom_sf"/>
</dbReference>
<feature type="domain" description="Tetrapyrrole methylase" evidence="6">
    <location>
        <begin position="177"/>
        <end position="389"/>
    </location>
</feature>
<accession>A0ABV6DW29</accession>
<dbReference type="RefSeq" id="WP_378516641.1">
    <property type="nucleotide sequence ID" value="NZ_CBCSDI010000070.1"/>
</dbReference>